<dbReference type="InterPro" id="IPR050624">
    <property type="entry name" value="HTH-type_Tx_Regulator"/>
</dbReference>
<keyword evidence="5" id="KW-1185">Reference proteome</keyword>
<dbReference type="InterPro" id="IPR001647">
    <property type="entry name" value="HTH_TetR"/>
</dbReference>
<comment type="caution">
    <text evidence="4">The sequence shown here is derived from an EMBL/GenBank/DDBJ whole genome shotgun (WGS) entry which is preliminary data.</text>
</comment>
<organism evidence="4 5">
    <name type="scientific">Paenibacillus eucommiae</name>
    <dbReference type="NCBI Taxonomy" id="1355755"/>
    <lineage>
        <taxon>Bacteria</taxon>
        <taxon>Bacillati</taxon>
        <taxon>Bacillota</taxon>
        <taxon>Bacilli</taxon>
        <taxon>Bacillales</taxon>
        <taxon>Paenibacillaceae</taxon>
        <taxon>Paenibacillus</taxon>
    </lineage>
</organism>
<sequence length="195" mass="21746">MMDVALKLFAQKGYPNTKISEIVAAANVAQGTFYWYFKSKQEIVIQLIAEGQESLLKVISQGYRKQGGTVEDMVQASTQLMNDLLNFAESNRHLMALLFIEGKSGDEAIRKATTEVLVAIEQAFRRNIERAVELNMLPNTIDIPLRASILAILIEGMISRWLFGTGYDLNHLPTRPAGEMAAEVARFEFYGLLGS</sequence>
<dbReference type="Proteomes" id="UP001519287">
    <property type="component" value="Unassembled WGS sequence"/>
</dbReference>
<dbReference type="InterPro" id="IPR036271">
    <property type="entry name" value="Tet_transcr_reg_TetR-rel_C_sf"/>
</dbReference>
<dbReference type="SUPFAM" id="SSF48498">
    <property type="entry name" value="Tetracyclin repressor-like, C-terminal domain"/>
    <property type="match status" value="1"/>
</dbReference>
<dbReference type="PANTHER" id="PTHR43479">
    <property type="entry name" value="ACREF/ENVCD OPERON REPRESSOR-RELATED"/>
    <property type="match status" value="1"/>
</dbReference>
<dbReference type="Pfam" id="PF00440">
    <property type="entry name" value="TetR_N"/>
    <property type="match status" value="1"/>
</dbReference>
<evidence type="ECO:0000256" key="1">
    <source>
        <dbReference type="ARBA" id="ARBA00023125"/>
    </source>
</evidence>
<accession>A0ABS4IW48</accession>
<feature type="DNA-binding region" description="H-T-H motif" evidence="2">
    <location>
        <begin position="18"/>
        <end position="37"/>
    </location>
</feature>
<feature type="domain" description="HTH tetR-type" evidence="3">
    <location>
        <begin position="1"/>
        <end position="55"/>
    </location>
</feature>
<evidence type="ECO:0000256" key="2">
    <source>
        <dbReference type="PROSITE-ProRule" id="PRU00335"/>
    </source>
</evidence>
<evidence type="ECO:0000313" key="5">
    <source>
        <dbReference type="Proteomes" id="UP001519287"/>
    </source>
</evidence>
<dbReference type="SUPFAM" id="SSF46689">
    <property type="entry name" value="Homeodomain-like"/>
    <property type="match status" value="1"/>
</dbReference>
<dbReference type="Gene3D" id="1.10.357.10">
    <property type="entry name" value="Tetracycline Repressor, domain 2"/>
    <property type="match status" value="1"/>
</dbReference>
<dbReference type="PANTHER" id="PTHR43479:SF11">
    <property type="entry name" value="ACREF_ENVCD OPERON REPRESSOR-RELATED"/>
    <property type="match status" value="1"/>
</dbReference>
<dbReference type="EMBL" id="JAGGLB010000010">
    <property type="protein sequence ID" value="MBP1991820.1"/>
    <property type="molecule type" value="Genomic_DNA"/>
</dbReference>
<gene>
    <name evidence="4" type="ORF">J2Z66_003427</name>
</gene>
<dbReference type="PROSITE" id="PS50977">
    <property type="entry name" value="HTH_TETR_2"/>
    <property type="match status" value="1"/>
</dbReference>
<evidence type="ECO:0000259" key="3">
    <source>
        <dbReference type="PROSITE" id="PS50977"/>
    </source>
</evidence>
<proteinExistence type="predicted"/>
<protein>
    <submittedName>
        <fullName evidence="4">AcrR family transcriptional regulator</fullName>
    </submittedName>
</protein>
<name>A0ABS4IW48_9BACL</name>
<dbReference type="PRINTS" id="PR00455">
    <property type="entry name" value="HTHTETR"/>
</dbReference>
<keyword evidence="1 2" id="KW-0238">DNA-binding</keyword>
<dbReference type="InterPro" id="IPR009057">
    <property type="entry name" value="Homeodomain-like_sf"/>
</dbReference>
<reference evidence="4 5" key="1">
    <citation type="submission" date="2021-03" db="EMBL/GenBank/DDBJ databases">
        <title>Genomic Encyclopedia of Type Strains, Phase IV (KMG-IV): sequencing the most valuable type-strain genomes for metagenomic binning, comparative biology and taxonomic classification.</title>
        <authorList>
            <person name="Goeker M."/>
        </authorList>
    </citation>
    <scope>NUCLEOTIDE SEQUENCE [LARGE SCALE GENOMIC DNA]</scope>
    <source>
        <strain evidence="4 5">DSM 26048</strain>
    </source>
</reference>
<evidence type="ECO:0000313" key="4">
    <source>
        <dbReference type="EMBL" id="MBP1991820.1"/>
    </source>
</evidence>